<dbReference type="Gene3D" id="3.30.420.10">
    <property type="entry name" value="Ribonuclease H-like superfamily/Ribonuclease H"/>
    <property type="match status" value="1"/>
</dbReference>
<dbReference type="AlphaFoldDB" id="A0A8X6PLI6"/>
<gene>
    <name evidence="1" type="ORF">NPIL_66841</name>
</gene>
<name>A0A8X6PLI6_NEPPI</name>
<organism evidence="1 2">
    <name type="scientific">Nephila pilipes</name>
    <name type="common">Giant wood spider</name>
    <name type="synonym">Nephila maculata</name>
    <dbReference type="NCBI Taxonomy" id="299642"/>
    <lineage>
        <taxon>Eukaryota</taxon>
        <taxon>Metazoa</taxon>
        <taxon>Ecdysozoa</taxon>
        <taxon>Arthropoda</taxon>
        <taxon>Chelicerata</taxon>
        <taxon>Arachnida</taxon>
        <taxon>Araneae</taxon>
        <taxon>Araneomorphae</taxon>
        <taxon>Entelegynae</taxon>
        <taxon>Araneoidea</taxon>
        <taxon>Nephilidae</taxon>
        <taxon>Nephila</taxon>
    </lineage>
</organism>
<accession>A0A8X6PLI6</accession>
<dbReference type="InterPro" id="IPR036397">
    <property type="entry name" value="RNaseH_sf"/>
</dbReference>
<protein>
    <submittedName>
        <fullName evidence="1">Uncharacterized protein</fullName>
    </submittedName>
</protein>
<dbReference type="Proteomes" id="UP000887013">
    <property type="component" value="Unassembled WGS sequence"/>
</dbReference>
<sequence length="101" mass="11569">MLPLGDVKSTSVHRETTAFPKVKVWCGFISPFFIEIQCPVNGWKRVTVNAQRYLTLLSENFVPCLREKRCTVTFMEDEATSHTAYPVKDFLIPMYGSFVVC</sequence>
<comment type="caution">
    <text evidence="1">The sequence shown here is derived from an EMBL/GenBank/DDBJ whole genome shotgun (WGS) entry which is preliminary data.</text>
</comment>
<evidence type="ECO:0000313" key="1">
    <source>
        <dbReference type="EMBL" id="GFT70307.1"/>
    </source>
</evidence>
<keyword evidence="2" id="KW-1185">Reference proteome</keyword>
<proteinExistence type="predicted"/>
<dbReference type="GO" id="GO:0003676">
    <property type="term" value="F:nucleic acid binding"/>
    <property type="evidence" value="ECO:0007669"/>
    <property type="project" value="InterPro"/>
</dbReference>
<dbReference type="EMBL" id="BMAW01020845">
    <property type="protein sequence ID" value="GFT70307.1"/>
    <property type="molecule type" value="Genomic_DNA"/>
</dbReference>
<evidence type="ECO:0000313" key="2">
    <source>
        <dbReference type="Proteomes" id="UP000887013"/>
    </source>
</evidence>
<reference evidence="1" key="1">
    <citation type="submission" date="2020-08" db="EMBL/GenBank/DDBJ databases">
        <title>Multicomponent nature underlies the extraordinary mechanical properties of spider dragline silk.</title>
        <authorList>
            <person name="Kono N."/>
            <person name="Nakamura H."/>
            <person name="Mori M."/>
            <person name="Yoshida Y."/>
            <person name="Ohtoshi R."/>
            <person name="Malay A.D."/>
            <person name="Moran D.A.P."/>
            <person name="Tomita M."/>
            <person name="Numata K."/>
            <person name="Arakawa K."/>
        </authorList>
    </citation>
    <scope>NUCLEOTIDE SEQUENCE</scope>
</reference>
<dbReference type="OrthoDB" id="8195099at2759"/>